<reference evidence="2 3" key="1">
    <citation type="submission" date="2019-11" db="EMBL/GenBank/DDBJ databases">
        <authorList>
            <person name="Li X.-J."/>
            <person name="Feng X.-M."/>
        </authorList>
    </citation>
    <scope>NUCLEOTIDE SEQUENCE [LARGE SCALE GENOMIC DNA]</scope>
    <source>
        <strain evidence="2 3">XMNu-373</strain>
    </source>
</reference>
<protein>
    <recommendedName>
        <fullName evidence="1">DUF5615 domain-containing protein</fullName>
    </recommendedName>
</protein>
<dbReference type="InterPro" id="IPR041049">
    <property type="entry name" value="DUF5615"/>
</dbReference>
<evidence type="ECO:0000313" key="2">
    <source>
        <dbReference type="EMBL" id="NDL58339.1"/>
    </source>
</evidence>
<proteinExistence type="predicted"/>
<dbReference type="Proteomes" id="UP000460435">
    <property type="component" value="Unassembled WGS sequence"/>
</dbReference>
<organism evidence="2 3">
    <name type="scientific">Phytoactinopolyspora mesophila</name>
    <dbReference type="NCBI Taxonomy" id="2650750"/>
    <lineage>
        <taxon>Bacteria</taxon>
        <taxon>Bacillati</taxon>
        <taxon>Actinomycetota</taxon>
        <taxon>Actinomycetes</taxon>
        <taxon>Jiangellales</taxon>
        <taxon>Jiangellaceae</taxon>
        <taxon>Phytoactinopolyspora</taxon>
    </lineage>
</organism>
<dbReference type="RefSeq" id="WP_162450996.1">
    <property type="nucleotide sequence ID" value="NZ_WLZY01000004.1"/>
</dbReference>
<comment type="caution">
    <text evidence="2">The sequence shown here is derived from an EMBL/GenBank/DDBJ whole genome shotgun (WGS) entry which is preliminary data.</text>
</comment>
<dbReference type="Pfam" id="PF18480">
    <property type="entry name" value="DUF5615"/>
    <property type="match status" value="1"/>
</dbReference>
<gene>
    <name evidence="2" type="ORF">F7O44_14815</name>
</gene>
<sequence>MRCRFWPPRKLLIDECLSARLCGLLAEIGHDAVHVGDLGLLGKPDADVMAAAKEDERVVISADTDFGELLAKSGAALPSVVLLRRPGKTPEEQAAVLKATQ</sequence>
<evidence type="ECO:0000259" key="1">
    <source>
        <dbReference type="Pfam" id="PF18480"/>
    </source>
</evidence>
<feature type="domain" description="DUF5615" evidence="1">
    <location>
        <begin position="10"/>
        <end position="99"/>
    </location>
</feature>
<name>A0A7K3M4U8_9ACTN</name>
<keyword evidence="3" id="KW-1185">Reference proteome</keyword>
<dbReference type="EMBL" id="WLZY01000004">
    <property type="protein sequence ID" value="NDL58339.1"/>
    <property type="molecule type" value="Genomic_DNA"/>
</dbReference>
<dbReference type="AlphaFoldDB" id="A0A7K3M4U8"/>
<accession>A0A7K3M4U8</accession>
<evidence type="ECO:0000313" key="3">
    <source>
        <dbReference type="Proteomes" id="UP000460435"/>
    </source>
</evidence>